<comment type="caution">
    <text evidence="1">The sequence shown here is derived from an EMBL/GenBank/DDBJ whole genome shotgun (WGS) entry which is preliminary data.</text>
</comment>
<accession>A0ABD0UC18</accession>
<evidence type="ECO:0000313" key="1">
    <source>
        <dbReference type="EMBL" id="KAL0910248.1"/>
    </source>
</evidence>
<organism evidence="1 2">
    <name type="scientific">Dendrobium thyrsiflorum</name>
    <name type="common">Pinecone-like raceme dendrobium</name>
    <name type="synonym">Orchid</name>
    <dbReference type="NCBI Taxonomy" id="117978"/>
    <lineage>
        <taxon>Eukaryota</taxon>
        <taxon>Viridiplantae</taxon>
        <taxon>Streptophyta</taxon>
        <taxon>Embryophyta</taxon>
        <taxon>Tracheophyta</taxon>
        <taxon>Spermatophyta</taxon>
        <taxon>Magnoliopsida</taxon>
        <taxon>Liliopsida</taxon>
        <taxon>Asparagales</taxon>
        <taxon>Orchidaceae</taxon>
        <taxon>Epidendroideae</taxon>
        <taxon>Malaxideae</taxon>
        <taxon>Dendrobiinae</taxon>
        <taxon>Dendrobium</taxon>
    </lineage>
</organism>
<reference evidence="1 2" key="1">
    <citation type="journal article" date="2024" name="Plant Biotechnol. J.">
        <title>Dendrobium thyrsiflorum genome and its molecular insights into genes involved in important horticultural traits.</title>
        <authorList>
            <person name="Chen B."/>
            <person name="Wang J.Y."/>
            <person name="Zheng P.J."/>
            <person name="Li K.L."/>
            <person name="Liang Y.M."/>
            <person name="Chen X.F."/>
            <person name="Zhang C."/>
            <person name="Zhao X."/>
            <person name="He X."/>
            <person name="Zhang G.Q."/>
            <person name="Liu Z.J."/>
            <person name="Xu Q."/>
        </authorList>
    </citation>
    <scope>NUCLEOTIDE SEQUENCE [LARGE SCALE GENOMIC DNA]</scope>
    <source>
        <strain evidence="1">GZMU011</strain>
    </source>
</reference>
<dbReference type="Proteomes" id="UP001552299">
    <property type="component" value="Unassembled WGS sequence"/>
</dbReference>
<name>A0ABD0UC18_DENTH</name>
<evidence type="ECO:0000313" key="2">
    <source>
        <dbReference type="Proteomes" id="UP001552299"/>
    </source>
</evidence>
<protein>
    <submittedName>
        <fullName evidence="1">Uncharacterized protein</fullName>
    </submittedName>
</protein>
<dbReference type="EMBL" id="JANQDX010000016">
    <property type="protein sequence ID" value="KAL0910248.1"/>
    <property type="molecule type" value="Genomic_DNA"/>
</dbReference>
<gene>
    <name evidence="1" type="ORF">M5K25_021210</name>
</gene>
<dbReference type="AlphaFoldDB" id="A0ABD0UC18"/>
<proteinExistence type="predicted"/>
<sequence>MSFHQPMIDGDKVTFNLNYVGNADIVAQENVKNFVTKASNPTLNHGHVFTGNETVADLSTSTPALNSVGVPLPSPPFVETVDLWVSHNDGNDLSVCLRSLENHSPIIESHRLFDGLDVSKKIPIIATPVTPISNDAIRDLVGGILPSTDPVDHPYRICAQSASKVDWCGFVVPRLSLDFGLFSNLAA</sequence>
<keyword evidence="2" id="KW-1185">Reference proteome</keyword>